<sequence length="347" mass="38854">MKASVMYEHKKFEYKEIEEHKLGENDVRIKVHSCGICGSDIHKMQTKWKYGYPAVIGHEYCGEVVEFGDKVTKFNKGDRVVCVPFMPCYECEYCKQSLYSMCENYTMIGSHRFGGFAEYSVIPEENLLKIGDLEYTKASFIEPLAVVMHAVMGININLGDSVVVLGAGTIGMLVLQATMAAGAGKVIVVDIDDRKLELAKKLGATQTINPLSEDLEEKVREYTDEKGADISLECAGSVITQEQALLLTKKHGKVGYLGIAYKDVTLKEKAFESIFRKELTLKGFWNSYSAPFPGREWTNAIELISKNKIDVESLITHKFALKDVDKAFEMILGRTEPFGKVLILPEL</sequence>
<dbReference type="InterPro" id="IPR036291">
    <property type="entry name" value="NAD(P)-bd_dom_sf"/>
</dbReference>
<comment type="cofactor">
    <cofactor evidence="4">
        <name>Zn(2+)</name>
        <dbReference type="ChEBI" id="CHEBI:29105"/>
    </cofactor>
</comment>
<dbReference type="PANTHER" id="PTHR43401">
    <property type="entry name" value="L-THREONINE 3-DEHYDROGENASE"/>
    <property type="match status" value="1"/>
</dbReference>
<dbReference type="Pfam" id="PF08240">
    <property type="entry name" value="ADH_N"/>
    <property type="match status" value="1"/>
</dbReference>
<dbReference type="CDD" id="cd08236">
    <property type="entry name" value="sugar_DH"/>
    <property type="match status" value="1"/>
</dbReference>
<dbReference type="Gene3D" id="3.40.50.720">
    <property type="entry name" value="NAD(P)-binding Rossmann-like Domain"/>
    <property type="match status" value="1"/>
</dbReference>
<accession>A0A2N6SFX1</accession>
<name>A0A2N6SFX1_9BACL</name>
<reference evidence="7 8" key="1">
    <citation type="submission" date="2017-09" db="EMBL/GenBank/DDBJ databases">
        <title>Bacterial strain isolated from the female urinary microbiota.</title>
        <authorList>
            <person name="Thomas-White K."/>
            <person name="Kumar N."/>
            <person name="Forster S."/>
            <person name="Putonti C."/>
            <person name="Lawley T."/>
            <person name="Wolfe A.J."/>
        </authorList>
    </citation>
    <scope>NUCLEOTIDE SEQUENCE [LARGE SCALE GENOMIC DNA]</scope>
    <source>
        <strain evidence="7 8">UMB0186</strain>
    </source>
</reference>
<dbReference type="InterPro" id="IPR013149">
    <property type="entry name" value="ADH-like_C"/>
</dbReference>
<dbReference type="OrthoDB" id="9770238at2"/>
<dbReference type="InterPro" id="IPR050129">
    <property type="entry name" value="Zn_alcohol_dh"/>
</dbReference>
<evidence type="ECO:0000313" key="7">
    <source>
        <dbReference type="EMBL" id="PMC52836.1"/>
    </source>
</evidence>
<evidence type="ECO:0000256" key="2">
    <source>
        <dbReference type="ARBA" id="ARBA00022833"/>
    </source>
</evidence>
<proteinExistence type="inferred from homology"/>
<evidence type="ECO:0000256" key="3">
    <source>
        <dbReference type="ARBA" id="ARBA00023002"/>
    </source>
</evidence>
<evidence type="ECO:0000256" key="1">
    <source>
        <dbReference type="ARBA" id="ARBA00022723"/>
    </source>
</evidence>
<feature type="domain" description="Alcohol dehydrogenase-like N-terminal" evidence="6">
    <location>
        <begin position="23"/>
        <end position="131"/>
    </location>
</feature>
<keyword evidence="3" id="KW-0560">Oxidoreductase</keyword>
<keyword evidence="2 4" id="KW-0862">Zinc</keyword>
<dbReference type="Gene3D" id="3.90.180.10">
    <property type="entry name" value="Medium-chain alcohol dehydrogenases, catalytic domain"/>
    <property type="match status" value="1"/>
</dbReference>
<dbReference type="GO" id="GO:0008270">
    <property type="term" value="F:zinc ion binding"/>
    <property type="evidence" value="ECO:0007669"/>
    <property type="project" value="InterPro"/>
</dbReference>
<evidence type="ECO:0000259" key="6">
    <source>
        <dbReference type="Pfam" id="PF08240"/>
    </source>
</evidence>
<feature type="domain" description="Alcohol dehydrogenase-like C-terminal" evidence="5">
    <location>
        <begin position="170"/>
        <end position="305"/>
    </location>
</feature>
<comment type="caution">
    <text evidence="7">The sequence shown here is derived from an EMBL/GenBank/DDBJ whole genome shotgun (WGS) entry which is preliminary data.</text>
</comment>
<evidence type="ECO:0000259" key="5">
    <source>
        <dbReference type="Pfam" id="PF00107"/>
    </source>
</evidence>
<dbReference type="SUPFAM" id="SSF51735">
    <property type="entry name" value="NAD(P)-binding Rossmann-fold domains"/>
    <property type="match status" value="1"/>
</dbReference>
<evidence type="ECO:0000256" key="4">
    <source>
        <dbReference type="RuleBase" id="RU361277"/>
    </source>
</evidence>
<dbReference type="PROSITE" id="PS00059">
    <property type="entry name" value="ADH_ZINC"/>
    <property type="match status" value="1"/>
</dbReference>
<dbReference type="AlphaFoldDB" id="A0A2N6SFX1"/>
<dbReference type="InterPro" id="IPR011032">
    <property type="entry name" value="GroES-like_sf"/>
</dbReference>
<dbReference type="Proteomes" id="UP000235670">
    <property type="component" value="Unassembled WGS sequence"/>
</dbReference>
<dbReference type="STRING" id="84135.GCA_001052115_00482"/>
<dbReference type="InterPro" id="IPR002328">
    <property type="entry name" value="ADH_Zn_CS"/>
</dbReference>
<dbReference type="RefSeq" id="WP_102189540.1">
    <property type="nucleotide sequence ID" value="NZ_CAKARP010000007.1"/>
</dbReference>
<keyword evidence="1 4" id="KW-0479">Metal-binding</keyword>
<protein>
    <submittedName>
        <fullName evidence="7">Galactitol-1-phosphate 5-dehydrogenase</fullName>
    </submittedName>
</protein>
<dbReference type="Pfam" id="PF00107">
    <property type="entry name" value="ADH_zinc_N"/>
    <property type="match status" value="1"/>
</dbReference>
<dbReference type="PANTHER" id="PTHR43401:SF2">
    <property type="entry name" value="L-THREONINE 3-DEHYDROGENASE"/>
    <property type="match status" value="1"/>
</dbReference>
<comment type="similarity">
    <text evidence="4">Belongs to the zinc-containing alcohol dehydrogenase family.</text>
</comment>
<dbReference type="EMBL" id="PNGT01000002">
    <property type="protein sequence ID" value="PMC52836.1"/>
    <property type="molecule type" value="Genomic_DNA"/>
</dbReference>
<evidence type="ECO:0000313" key="8">
    <source>
        <dbReference type="Proteomes" id="UP000235670"/>
    </source>
</evidence>
<organism evidence="7 8">
    <name type="scientific">Gemella sanguinis</name>
    <dbReference type="NCBI Taxonomy" id="84135"/>
    <lineage>
        <taxon>Bacteria</taxon>
        <taxon>Bacillati</taxon>
        <taxon>Bacillota</taxon>
        <taxon>Bacilli</taxon>
        <taxon>Bacillales</taxon>
        <taxon>Gemellaceae</taxon>
        <taxon>Gemella</taxon>
    </lineage>
</organism>
<gene>
    <name evidence="7" type="ORF">CJ218_02790</name>
</gene>
<dbReference type="SUPFAM" id="SSF50129">
    <property type="entry name" value="GroES-like"/>
    <property type="match status" value="1"/>
</dbReference>
<dbReference type="GO" id="GO:0016491">
    <property type="term" value="F:oxidoreductase activity"/>
    <property type="evidence" value="ECO:0007669"/>
    <property type="project" value="UniProtKB-KW"/>
</dbReference>
<dbReference type="InterPro" id="IPR013154">
    <property type="entry name" value="ADH-like_N"/>
</dbReference>